<evidence type="ECO:0000313" key="3">
    <source>
        <dbReference type="EMBL" id="AKU90006.1"/>
    </source>
</evidence>
<dbReference type="NCBIfam" id="NF047558">
    <property type="entry name" value="TPR_END_plus"/>
    <property type="match status" value="1"/>
</dbReference>
<feature type="chain" id="PRO_5005465519" description="Lipoprotein" evidence="2">
    <location>
        <begin position="21"/>
        <end position="392"/>
    </location>
</feature>
<dbReference type="PROSITE" id="PS51257">
    <property type="entry name" value="PROKAR_LIPOPROTEIN"/>
    <property type="match status" value="1"/>
</dbReference>
<gene>
    <name evidence="3" type="ORF">AKJ08_0393</name>
</gene>
<name>A0A0K1P9A9_9BACT</name>
<dbReference type="KEGG" id="vin:AKJ08_0393"/>
<evidence type="ECO:0000256" key="2">
    <source>
        <dbReference type="SAM" id="SignalP"/>
    </source>
</evidence>
<keyword evidence="2" id="KW-0732">Signal</keyword>
<dbReference type="STRING" id="1391653.AKJ08_0393"/>
<dbReference type="EMBL" id="CP012332">
    <property type="protein sequence ID" value="AKU90006.1"/>
    <property type="molecule type" value="Genomic_DNA"/>
</dbReference>
<protein>
    <recommendedName>
        <fullName evidence="5">Lipoprotein</fullName>
    </recommendedName>
</protein>
<reference evidence="3 4" key="1">
    <citation type="submission" date="2015-08" db="EMBL/GenBank/DDBJ databases">
        <authorList>
            <person name="Babu N.S."/>
            <person name="Beckwith C.J."/>
            <person name="Beseler K.G."/>
            <person name="Brison A."/>
            <person name="Carone J.V."/>
            <person name="Caskin T.P."/>
            <person name="Diamond M."/>
            <person name="Durham M.E."/>
            <person name="Foxe J.M."/>
            <person name="Go M."/>
            <person name="Henderson B.A."/>
            <person name="Jones I.B."/>
            <person name="McGettigan J.A."/>
            <person name="Micheletti S.J."/>
            <person name="Nasrallah M.E."/>
            <person name="Ortiz D."/>
            <person name="Piller C.R."/>
            <person name="Privatt S.R."/>
            <person name="Schneider S.L."/>
            <person name="Sharp S."/>
            <person name="Smith T.C."/>
            <person name="Stanton J.D."/>
            <person name="Ullery H.E."/>
            <person name="Wilson R.J."/>
            <person name="Serrano M.G."/>
            <person name="Buck G."/>
            <person name="Lee V."/>
            <person name="Wang Y."/>
            <person name="Carvalho R."/>
            <person name="Voegtly L."/>
            <person name="Shi R."/>
            <person name="Duckworth R."/>
            <person name="Johnson A."/>
            <person name="Loviza R."/>
            <person name="Walstead R."/>
            <person name="Shah Z."/>
            <person name="Kiflezghi M."/>
            <person name="Wade K."/>
            <person name="Ball S.L."/>
            <person name="Bradley K.W."/>
            <person name="Asai D.J."/>
            <person name="Bowman C.A."/>
            <person name="Russell D.A."/>
            <person name="Pope W.H."/>
            <person name="Jacobs-Sera D."/>
            <person name="Hendrix R.W."/>
            <person name="Hatfull G.F."/>
        </authorList>
    </citation>
    <scope>NUCLEOTIDE SEQUENCE [LARGE SCALE GENOMIC DNA]</scope>
    <source>
        <strain evidence="3 4">DSM 27710</strain>
    </source>
</reference>
<evidence type="ECO:0008006" key="5">
    <source>
        <dbReference type="Google" id="ProtNLM"/>
    </source>
</evidence>
<feature type="region of interest" description="Disordered" evidence="1">
    <location>
        <begin position="134"/>
        <end position="154"/>
    </location>
</feature>
<accession>A0A0K1P9A9</accession>
<dbReference type="RefSeq" id="WP_050724513.1">
    <property type="nucleotide sequence ID" value="NZ_CP012332.1"/>
</dbReference>
<dbReference type="AlphaFoldDB" id="A0A0K1P9A9"/>
<dbReference type="Proteomes" id="UP000055590">
    <property type="component" value="Chromosome"/>
</dbReference>
<keyword evidence="4" id="KW-1185">Reference proteome</keyword>
<proteinExistence type="predicted"/>
<organism evidence="3 4">
    <name type="scientific">Vulgatibacter incomptus</name>
    <dbReference type="NCBI Taxonomy" id="1391653"/>
    <lineage>
        <taxon>Bacteria</taxon>
        <taxon>Pseudomonadati</taxon>
        <taxon>Myxococcota</taxon>
        <taxon>Myxococcia</taxon>
        <taxon>Myxococcales</taxon>
        <taxon>Cystobacterineae</taxon>
        <taxon>Vulgatibacteraceae</taxon>
        <taxon>Vulgatibacter</taxon>
    </lineage>
</organism>
<evidence type="ECO:0000313" key="4">
    <source>
        <dbReference type="Proteomes" id="UP000055590"/>
    </source>
</evidence>
<evidence type="ECO:0000256" key="1">
    <source>
        <dbReference type="SAM" id="MobiDB-lite"/>
    </source>
</evidence>
<feature type="signal peptide" evidence="2">
    <location>
        <begin position="1"/>
        <end position="20"/>
    </location>
</feature>
<feature type="region of interest" description="Disordered" evidence="1">
    <location>
        <begin position="338"/>
        <end position="392"/>
    </location>
</feature>
<sequence length="392" mass="40981">MKAAAVAGLLLLALAGCAHGAIRPDEQVLHVRSIVGVIPRGLVERSVLVEAELEAGDSIPPRVTLSFLEASGRRHAIWRGEGDATLPALEGGEALRVDEALAAVSAGAPLSSLFPRFPALPGEADHAAPIAAHAKPNAEPRKSATARTAADGIGPAPAGPIPSFALRGRLEGFRLLVERRRDPRYGEAWIAVLRGPDGDDEAEVGRIVAGDLSLAFLGPDVAALAVRTGTGSLRTEDLVVVDLWAGASRLYTERARLALEAGSLPAAEAALSRAASFEAPDPTLAFVRARFLARSGAPIGAILASLEEAIEAEPALYRMQARTAADFDPVRGDERFADLTRPRALPGSNRAGGDVPAPAEPWEWEEETPPVNQEEAPETVPDGSPIELPPPG</sequence>